<keyword evidence="2" id="KW-0472">Membrane</keyword>
<dbReference type="EMBL" id="GEBQ01023112">
    <property type="protein sequence ID" value="JAT16865.1"/>
    <property type="molecule type" value="Transcribed_RNA"/>
</dbReference>
<feature type="compositionally biased region" description="Basic and acidic residues" evidence="1">
    <location>
        <begin position="457"/>
        <end position="479"/>
    </location>
</feature>
<keyword evidence="2" id="KW-1133">Transmembrane helix</keyword>
<feature type="region of interest" description="Disordered" evidence="1">
    <location>
        <begin position="424"/>
        <end position="488"/>
    </location>
</feature>
<feature type="region of interest" description="Disordered" evidence="1">
    <location>
        <begin position="771"/>
        <end position="812"/>
    </location>
</feature>
<evidence type="ECO:0000256" key="2">
    <source>
        <dbReference type="SAM" id="Phobius"/>
    </source>
</evidence>
<evidence type="ECO:0000256" key="1">
    <source>
        <dbReference type="SAM" id="MobiDB-lite"/>
    </source>
</evidence>
<feature type="transmembrane region" description="Helical" evidence="2">
    <location>
        <begin position="50"/>
        <end position="72"/>
    </location>
</feature>
<gene>
    <name evidence="3" type="ORF">g.43504</name>
    <name evidence="4" type="ORF">g.43507</name>
</gene>
<proteinExistence type="predicted"/>
<keyword evidence="2" id="KW-0812">Transmembrane</keyword>
<reference evidence="3" key="1">
    <citation type="submission" date="2015-11" db="EMBL/GenBank/DDBJ databases">
        <title>De novo transcriptome assembly of four potential Pierce s Disease insect vectors from Arizona vineyards.</title>
        <authorList>
            <person name="Tassone E.E."/>
        </authorList>
    </citation>
    <scope>NUCLEOTIDE SEQUENCE</scope>
</reference>
<sequence>MNHIYLSLSVVLFCVFLAYFIFSKLLILTVFCVVLVGFHFKDDFNLYRYVATHVASFYLWICGTYTIVLNMYNQSNSTNFPIRKCLHNNGTVRPTNKLDNIQRTKPNVAHNLNSSLSFEIQSVSYGNSTWNSTPTTPPKPNYFPNRLQSRQDTPTLYLSNKHIREENKGYGVNSTKTISPLNVSTTPTRLTYSESPLDTIINRSNMDTSSGLNSPILDARLYANVNSPGFCSRVAERLSESMTHQPKYDTVGAFPVVNLNSQSPKIKIKTPVRVRLAPPSNDILFTSTSTNSVARSPLIGPDESMKSVLQVLKDISRKRIHSHVDEDIEENTKRLRVSESQFDSDSVLQTSLLQQTIQGKRAREESSPTEDDVKKKRKPLQNNEILSSLSSSISIKAPHLTKKRKAQAIDDSVSTTPVLGKLLKVQTEVTPPPSTIRPASPGPSTSSTPPSTSQEFVSKKKETPTSKSSVVEERERASEREEEEVVCAASTITDPDEGAVSRLLGRMSGQTSHSTTQPLTIKNNVFMSTNDLSLSPPKENRLAAMIAVLGGPSENIQHDTSPIEDGKSERQIKGKALFTSPETPEVLKQSKKVTFSESLTTTKMYDLESTQTESTSSGTSVVIHATPLTSLTDGVPSSPTPTDQKLYFGSPILNTSQFALSASCETKEPITLLKSATDSVSSSIPPSTHAMTSKPLMFSSLTSNTTSPLNTSIKGLESQTLVPTVSNSSGLRNNDSPKPVFSFGSRNVLVQRSKADNPTLSSNSDLIPNKNFSFGNNSDTTQVAPSNSELNSLPANSLNQNVTSKSEMSSAADATGQNKLTFSFGNKDTGVSSPFGKSEEVDKQLVNGLTSANSVSPFVVPLNFTSKQQFPSQSMSSNNTQPAPTFAFGSNSPFTSNPTAKSDPQPLSTVSNTLGTITSPIRPSPNQSAQSITSFGTTLSNSPQISKSSPLGSIPQMPSHQNTQIFISPTSLNGDSFKIMPSIAPTQVQSQSSVFGNAITQAAGFGAVAAPKSDGEIKLTTTVHQNIATNQSNNLFGNLSSNTTSKPSIFGAIPSISSVHSNPNPNPIFGLPAVTASSQASSSPFGIPVNSSAPQPKVAFGNLSTTTPTTGFATLASNTVSVNNTPFLNPSTTTGGSSSLFNSSSGSQLSKPMFVNSSAAPPSFGEPNKNSTPTFGNLNNTNTAAFGNQNNSVTTFGNQNNTSVSGFGNQNNSLNASHSGFGTSGISATSGTFSMGTSSSNTTEVKAPSFSSSSPFVFGSATSTKEPAKPFGAVSPFSFGSNAQPNATMASSTQPPQPTFGAPGTGFGTSQQLPAFGSSMTQAPTSAFSFSQTSAASGTAFQFSATGPPQPAGGMFSIGTGSSSSRSKTAFRRRHKPT</sequence>
<feature type="transmembrane region" description="Helical" evidence="2">
    <location>
        <begin position="6"/>
        <end position="38"/>
    </location>
</feature>
<protein>
    <submittedName>
        <fullName evidence="3">Uncharacterized protein</fullName>
    </submittedName>
</protein>
<feature type="region of interest" description="Disordered" evidence="1">
    <location>
        <begin position="129"/>
        <end position="148"/>
    </location>
</feature>
<feature type="region of interest" description="Disordered" evidence="1">
    <location>
        <begin position="355"/>
        <end position="385"/>
    </location>
</feature>
<dbReference type="EMBL" id="GEBQ01013155">
    <property type="protein sequence ID" value="JAT26822.1"/>
    <property type="molecule type" value="Transcribed_RNA"/>
</dbReference>
<name>A0A1B6KZP6_9HEMI</name>
<feature type="compositionally biased region" description="Basic and acidic residues" evidence="1">
    <location>
        <begin position="361"/>
        <end position="374"/>
    </location>
</feature>
<feature type="region of interest" description="Disordered" evidence="1">
    <location>
        <begin position="869"/>
        <end position="952"/>
    </location>
</feature>
<feature type="compositionally biased region" description="Polar residues" evidence="1">
    <location>
        <begin position="771"/>
        <end position="809"/>
    </location>
</feature>
<evidence type="ECO:0000313" key="4">
    <source>
        <dbReference type="EMBL" id="JAT26822.1"/>
    </source>
</evidence>
<feature type="compositionally biased region" description="Low complexity" evidence="1">
    <location>
        <begin position="1353"/>
        <end position="1367"/>
    </location>
</feature>
<feature type="region of interest" description="Disordered" evidence="1">
    <location>
        <begin position="1341"/>
        <end position="1378"/>
    </location>
</feature>
<organism evidence="3">
    <name type="scientific">Graphocephala atropunctata</name>
    <dbReference type="NCBI Taxonomy" id="36148"/>
    <lineage>
        <taxon>Eukaryota</taxon>
        <taxon>Metazoa</taxon>
        <taxon>Ecdysozoa</taxon>
        <taxon>Arthropoda</taxon>
        <taxon>Hexapoda</taxon>
        <taxon>Insecta</taxon>
        <taxon>Pterygota</taxon>
        <taxon>Neoptera</taxon>
        <taxon>Paraneoptera</taxon>
        <taxon>Hemiptera</taxon>
        <taxon>Auchenorrhyncha</taxon>
        <taxon>Membracoidea</taxon>
        <taxon>Cicadellidae</taxon>
        <taxon>Cicadellinae</taxon>
        <taxon>Cicadellini</taxon>
        <taxon>Graphocephala</taxon>
    </lineage>
</organism>
<feature type="region of interest" description="Disordered" evidence="1">
    <location>
        <begin position="1284"/>
        <end position="1322"/>
    </location>
</feature>
<evidence type="ECO:0000313" key="3">
    <source>
        <dbReference type="EMBL" id="JAT16865.1"/>
    </source>
</evidence>
<accession>A0A1B6KZP6</accession>
<feature type="compositionally biased region" description="Basic residues" evidence="1">
    <location>
        <begin position="1369"/>
        <end position="1378"/>
    </location>
</feature>
<feature type="compositionally biased region" description="Low complexity" evidence="1">
    <location>
        <begin position="438"/>
        <end position="453"/>
    </location>
</feature>
<feature type="compositionally biased region" description="Polar residues" evidence="1">
    <location>
        <begin position="1310"/>
        <end position="1322"/>
    </location>
</feature>